<dbReference type="Proteomes" id="UP001566331">
    <property type="component" value="Unassembled WGS sequence"/>
</dbReference>
<gene>
    <name evidence="2" type="ORF">AB6713_07730</name>
</gene>
<proteinExistence type="predicted"/>
<accession>A0ABV4HP35</accession>
<evidence type="ECO:0000313" key="3">
    <source>
        <dbReference type="Proteomes" id="UP001566331"/>
    </source>
</evidence>
<evidence type="ECO:0000313" key="2">
    <source>
        <dbReference type="EMBL" id="MEZ0474507.1"/>
    </source>
</evidence>
<dbReference type="EMBL" id="JBFWIC010000008">
    <property type="protein sequence ID" value="MEZ0474507.1"/>
    <property type="molecule type" value="Genomic_DNA"/>
</dbReference>
<comment type="caution">
    <text evidence="2">The sequence shown here is derived from an EMBL/GenBank/DDBJ whole genome shotgun (WGS) entry which is preliminary data.</text>
</comment>
<sequence>MPVKPLHRHLAIAALAAALVSLAGHASQPQSPLQRAEAVERRSADLLPDPLRQQLSMRIRDILPGATAAGAPSVDDVSDVDSFGRPLKWLGSGQMNISLAESCPAPVPGTTVGSACAQLQPLPGFTSFAFDDVARITLPEKASHSLLCHWFSPFLNVVYRNPEPPGGASVVARLSYSPTLTIENAVLDDPAMIDPMTGLPFNGRLTTSMTSSESFEVPLPADTQISTRERDTATCIAGFLSRRTLVRDWGLTEGQAKQFFKNPTTIRMNISGSAQYVAHANMIFGLRIIGD</sequence>
<name>A0ABV4HP35_9GAMM</name>
<feature type="chain" id="PRO_5046083195" evidence="1">
    <location>
        <begin position="27"/>
        <end position="291"/>
    </location>
</feature>
<keyword evidence="1" id="KW-0732">Signal</keyword>
<dbReference type="RefSeq" id="WP_370563827.1">
    <property type="nucleotide sequence ID" value="NZ_JBFWIB010000005.1"/>
</dbReference>
<protein>
    <submittedName>
        <fullName evidence="2">Uncharacterized protein</fullName>
    </submittedName>
</protein>
<reference evidence="2 3" key="1">
    <citation type="submission" date="2024-07" db="EMBL/GenBank/DDBJ databases">
        <title>Luteimonas salilacus sp. nov., isolated from the shore soil of Salt Lake in Tibet of China.</title>
        <authorList>
            <person name="Zhang X."/>
            <person name="Li A."/>
        </authorList>
    </citation>
    <scope>NUCLEOTIDE SEQUENCE [LARGE SCALE GENOMIC DNA]</scope>
    <source>
        <strain evidence="2 3">B3-2-R+30</strain>
    </source>
</reference>
<feature type="signal peptide" evidence="1">
    <location>
        <begin position="1"/>
        <end position="26"/>
    </location>
</feature>
<keyword evidence="3" id="KW-1185">Reference proteome</keyword>
<evidence type="ECO:0000256" key="1">
    <source>
        <dbReference type="SAM" id="SignalP"/>
    </source>
</evidence>
<organism evidence="2 3">
    <name type="scientific">Luteimonas salinilitoris</name>
    <dbReference type="NCBI Taxonomy" id="3237697"/>
    <lineage>
        <taxon>Bacteria</taxon>
        <taxon>Pseudomonadati</taxon>
        <taxon>Pseudomonadota</taxon>
        <taxon>Gammaproteobacteria</taxon>
        <taxon>Lysobacterales</taxon>
        <taxon>Lysobacteraceae</taxon>
        <taxon>Luteimonas</taxon>
    </lineage>
</organism>